<accession>A0AAE3UIL3</accession>
<sequence>MDETKGQKTFKRNGTKMNKDTNIDQQCKAYCLKHATTSPYGTYFSESGKKFIASKFGLTTGEVERILTQIREEVMSGK</sequence>
<dbReference type="EMBL" id="JASJOU010000016">
    <property type="protein sequence ID" value="MDJ1505531.1"/>
    <property type="molecule type" value="Genomic_DNA"/>
</dbReference>
<name>A0AAE3UIL3_9BACT</name>
<reference evidence="1" key="1">
    <citation type="submission" date="2023-05" db="EMBL/GenBank/DDBJ databases">
        <authorList>
            <person name="Zhang X."/>
        </authorList>
    </citation>
    <scope>NUCLEOTIDE SEQUENCE</scope>
    <source>
        <strain evidence="1">BD1B2-1</strain>
    </source>
</reference>
<gene>
    <name evidence="1" type="ORF">QNI22_33045</name>
</gene>
<comment type="caution">
    <text evidence="1">The sequence shown here is derived from an EMBL/GenBank/DDBJ whole genome shotgun (WGS) entry which is preliminary data.</text>
</comment>
<protein>
    <submittedName>
        <fullName evidence="1">Uncharacterized protein</fullName>
    </submittedName>
</protein>
<dbReference type="RefSeq" id="WP_314517643.1">
    <property type="nucleotide sequence ID" value="NZ_JASJOU010000016.1"/>
</dbReference>
<proteinExistence type="predicted"/>
<organism evidence="1 2">
    <name type="scientific">Xanthocytophaga agilis</name>
    <dbReference type="NCBI Taxonomy" id="3048010"/>
    <lineage>
        <taxon>Bacteria</taxon>
        <taxon>Pseudomonadati</taxon>
        <taxon>Bacteroidota</taxon>
        <taxon>Cytophagia</taxon>
        <taxon>Cytophagales</taxon>
        <taxon>Rhodocytophagaceae</taxon>
        <taxon>Xanthocytophaga</taxon>
    </lineage>
</organism>
<evidence type="ECO:0000313" key="1">
    <source>
        <dbReference type="EMBL" id="MDJ1505531.1"/>
    </source>
</evidence>
<dbReference type="Proteomes" id="UP001232063">
    <property type="component" value="Unassembled WGS sequence"/>
</dbReference>
<keyword evidence="2" id="KW-1185">Reference proteome</keyword>
<dbReference type="AlphaFoldDB" id="A0AAE3UIL3"/>
<evidence type="ECO:0000313" key="2">
    <source>
        <dbReference type="Proteomes" id="UP001232063"/>
    </source>
</evidence>